<dbReference type="GO" id="GO:0044877">
    <property type="term" value="F:protein-containing complex binding"/>
    <property type="evidence" value="ECO:0007669"/>
    <property type="project" value="TreeGrafter"/>
</dbReference>
<evidence type="ECO:0000313" key="2">
    <source>
        <dbReference type="EMBL" id="TFK28025.1"/>
    </source>
</evidence>
<dbReference type="InterPro" id="IPR036291">
    <property type="entry name" value="NAD(P)-bd_dom_sf"/>
</dbReference>
<evidence type="ECO:0000259" key="1">
    <source>
        <dbReference type="Pfam" id="PF01370"/>
    </source>
</evidence>
<dbReference type="PANTHER" id="PTHR12126">
    <property type="entry name" value="NADH-UBIQUINONE OXIDOREDUCTASE 39 KDA SUBUNIT-RELATED"/>
    <property type="match status" value="1"/>
</dbReference>
<dbReference type="AlphaFoldDB" id="A0A5C3L5T0"/>
<name>A0A5C3L5T0_COPMA</name>
<evidence type="ECO:0000313" key="3">
    <source>
        <dbReference type="Proteomes" id="UP000307440"/>
    </source>
</evidence>
<accession>A0A5C3L5T0</accession>
<gene>
    <name evidence="2" type="ORF">FA15DRAFT_634674</name>
</gene>
<organism evidence="2 3">
    <name type="scientific">Coprinopsis marcescibilis</name>
    <name type="common">Agaric fungus</name>
    <name type="synonym">Psathyrella marcescibilis</name>
    <dbReference type="NCBI Taxonomy" id="230819"/>
    <lineage>
        <taxon>Eukaryota</taxon>
        <taxon>Fungi</taxon>
        <taxon>Dikarya</taxon>
        <taxon>Basidiomycota</taxon>
        <taxon>Agaricomycotina</taxon>
        <taxon>Agaricomycetes</taxon>
        <taxon>Agaricomycetidae</taxon>
        <taxon>Agaricales</taxon>
        <taxon>Agaricineae</taxon>
        <taxon>Psathyrellaceae</taxon>
        <taxon>Coprinopsis</taxon>
    </lineage>
</organism>
<dbReference type="CDD" id="cd05271">
    <property type="entry name" value="NDUFA9_like_SDR_a"/>
    <property type="match status" value="1"/>
</dbReference>
<dbReference type="OrthoDB" id="275457at2759"/>
<dbReference type="GO" id="GO:0005739">
    <property type="term" value="C:mitochondrion"/>
    <property type="evidence" value="ECO:0007669"/>
    <property type="project" value="TreeGrafter"/>
</dbReference>
<feature type="domain" description="NAD-dependent epimerase/dehydratase" evidence="1">
    <location>
        <begin position="50"/>
        <end position="252"/>
    </location>
</feature>
<dbReference type="Gene3D" id="3.40.50.720">
    <property type="entry name" value="NAD(P)-binding Rossmann-like Domain"/>
    <property type="match status" value="1"/>
</dbReference>
<dbReference type="Proteomes" id="UP000307440">
    <property type="component" value="Unassembled WGS sequence"/>
</dbReference>
<protein>
    <submittedName>
        <fullName evidence="2">NADH dehydrogenase</fullName>
    </submittedName>
</protein>
<proteinExistence type="predicted"/>
<dbReference type="EMBL" id="ML210159">
    <property type="protein sequence ID" value="TFK28025.1"/>
    <property type="molecule type" value="Genomic_DNA"/>
</dbReference>
<dbReference type="PANTHER" id="PTHR12126:SF11">
    <property type="entry name" value="NADH DEHYDROGENASE [UBIQUINONE] 1 ALPHA SUBCOMPLEX SUBUNIT 9, MITOCHONDRIAL"/>
    <property type="match status" value="1"/>
</dbReference>
<dbReference type="InterPro" id="IPR001509">
    <property type="entry name" value="Epimerase_deHydtase"/>
</dbReference>
<keyword evidence="3" id="KW-1185">Reference proteome</keyword>
<dbReference type="SUPFAM" id="SSF51735">
    <property type="entry name" value="NAD(P)-binding Rossmann-fold domains"/>
    <property type="match status" value="1"/>
</dbReference>
<dbReference type="Pfam" id="PF01370">
    <property type="entry name" value="Epimerase"/>
    <property type="match status" value="1"/>
</dbReference>
<sequence length="376" mass="41943">MLAIKHNALNIQRITRVRKRAYHDIVTLPSKKIVTASGPPGYSAVSGNTVTVFGCTGFLGRYLVAKLGKVGTRIITPYRDEDEVRHLKLMGDLGQMVRMEWDLRDEKSIAECLRHSDTVINLVGRDYPTKNFDYRDVNTLGAERIAKIAAENGVSRFIQLSHLNASETSPSKFYQSKAEGEKRVQEAFPDATIIRPSSMFGYEDKFLNNMAIWPIWWKLNNSQTTVRPVHVMDIAQAIVNIMKTPQTPSVVNLPGPSTLSYEYLLDLVSSVTLQPPSSAPTLPKAVAEALASLGNTVWWPVLSPDEVARRYINDSEVPGDWDLVGITPAEIEDHAITYIRRYRSAANFVRPVVFPPRPQAAVVSHVNPSSSWRSEG</sequence>
<dbReference type="STRING" id="230819.A0A5C3L5T0"/>
<reference evidence="2 3" key="1">
    <citation type="journal article" date="2019" name="Nat. Ecol. Evol.">
        <title>Megaphylogeny resolves global patterns of mushroom evolution.</title>
        <authorList>
            <person name="Varga T."/>
            <person name="Krizsan K."/>
            <person name="Foldi C."/>
            <person name="Dima B."/>
            <person name="Sanchez-Garcia M."/>
            <person name="Sanchez-Ramirez S."/>
            <person name="Szollosi G.J."/>
            <person name="Szarkandi J.G."/>
            <person name="Papp V."/>
            <person name="Albert L."/>
            <person name="Andreopoulos W."/>
            <person name="Angelini C."/>
            <person name="Antonin V."/>
            <person name="Barry K.W."/>
            <person name="Bougher N.L."/>
            <person name="Buchanan P."/>
            <person name="Buyck B."/>
            <person name="Bense V."/>
            <person name="Catcheside P."/>
            <person name="Chovatia M."/>
            <person name="Cooper J."/>
            <person name="Damon W."/>
            <person name="Desjardin D."/>
            <person name="Finy P."/>
            <person name="Geml J."/>
            <person name="Haridas S."/>
            <person name="Hughes K."/>
            <person name="Justo A."/>
            <person name="Karasinski D."/>
            <person name="Kautmanova I."/>
            <person name="Kiss B."/>
            <person name="Kocsube S."/>
            <person name="Kotiranta H."/>
            <person name="LaButti K.M."/>
            <person name="Lechner B.E."/>
            <person name="Liimatainen K."/>
            <person name="Lipzen A."/>
            <person name="Lukacs Z."/>
            <person name="Mihaltcheva S."/>
            <person name="Morgado L.N."/>
            <person name="Niskanen T."/>
            <person name="Noordeloos M.E."/>
            <person name="Ohm R.A."/>
            <person name="Ortiz-Santana B."/>
            <person name="Ovrebo C."/>
            <person name="Racz N."/>
            <person name="Riley R."/>
            <person name="Savchenko A."/>
            <person name="Shiryaev A."/>
            <person name="Soop K."/>
            <person name="Spirin V."/>
            <person name="Szebenyi C."/>
            <person name="Tomsovsky M."/>
            <person name="Tulloss R.E."/>
            <person name="Uehling J."/>
            <person name="Grigoriev I.V."/>
            <person name="Vagvolgyi C."/>
            <person name="Papp T."/>
            <person name="Martin F.M."/>
            <person name="Miettinen O."/>
            <person name="Hibbett D.S."/>
            <person name="Nagy L.G."/>
        </authorList>
    </citation>
    <scope>NUCLEOTIDE SEQUENCE [LARGE SCALE GENOMIC DNA]</scope>
    <source>
        <strain evidence="2 3">CBS 121175</strain>
    </source>
</reference>
<dbReference type="InterPro" id="IPR051207">
    <property type="entry name" value="ComplexI_NDUFA9_subunit"/>
</dbReference>